<reference evidence="2 3" key="1">
    <citation type="journal article" date="2012" name="ISME J.">
        <title>Nitrification expanded: discovery, physiology and genomics of a nitrite-oxidizing bacterium from the phylum Chloroflexi.</title>
        <authorList>
            <person name="Sorokin D.Y."/>
            <person name="Lucker S."/>
            <person name="Vejmelkova D."/>
            <person name="Kostrikina N.A."/>
            <person name="Kleerebezem R."/>
            <person name="Rijpstra W.I."/>
            <person name="Damste J.S."/>
            <person name="Le Paslier D."/>
            <person name="Muyzer G."/>
            <person name="Wagner M."/>
            <person name="van Loosdrecht M.C."/>
            <person name="Daims H."/>
        </authorList>
    </citation>
    <scope>NUCLEOTIDE SEQUENCE [LARGE SCALE GENOMIC DNA]</scope>
    <source>
        <strain evidence="3">none</strain>
    </source>
</reference>
<evidence type="ECO:0000256" key="1">
    <source>
        <dbReference type="SAM" id="Phobius"/>
    </source>
</evidence>
<dbReference type="EMBL" id="CAGS01000383">
    <property type="protein sequence ID" value="CCF85078.1"/>
    <property type="molecule type" value="Genomic_DNA"/>
</dbReference>
<comment type="caution">
    <text evidence="2">The sequence shown here is derived from an EMBL/GenBank/DDBJ whole genome shotgun (WGS) entry which is preliminary data.</text>
</comment>
<keyword evidence="1" id="KW-1133">Transmembrane helix</keyword>
<dbReference type="Proteomes" id="UP000004221">
    <property type="component" value="Unassembled WGS sequence"/>
</dbReference>
<protein>
    <submittedName>
        <fullName evidence="2">Uncharacterized protein</fullName>
    </submittedName>
</protein>
<gene>
    <name evidence="2" type="ORF">NITHO_4430001</name>
</gene>
<sequence>MILAPALIVGGIVARRQTQDPRLRAVGAGAVAAGMTGVLLVVLFIGTLLFFMPARMDGPSGGVRSMATPIIKYEAPVTE</sequence>
<keyword evidence="1" id="KW-0812">Transmembrane</keyword>
<proteinExistence type="predicted"/>
<organism evidence="2 3">
    <name type="scientific">Nitrolancea hollandica Lb</name>
    <dbReference type="NCBI Taxonomy" id="1129897"/>
    <lineage>
        <taxon>Bacteria</taxon>
        <taxon>Pseudomonadati</taxon>
        <taxon>Thermomicrobiota</taxon>
        <taxon>Thermomicrobia</taxon>
        <taxon>Sphaerobacterales</taxon>
        <taxon>Sphaerobacterineae</taxon>
        <taxon>Sphaerobacteraceae</taxon>
        <taxon>Nitrolancea</taxon>
    </lineage>
</organism>
<name>I4EK66_9BACT</name>
<evidence type="ECO:0000313" key="2">
    <source>
        <dbReference type="EMBL" id="CCF85078.1"/>
    </source>
</evidence>
<keyword evidence="3" id="KW-1185">Reference proteome</keyword>
<feature type="transmembrane region" description="Helical" evidence="1">
    <location>
        <begin position="26"/>
        <end position="51"/>
    </location>
</feature>
<accession>I4EK66</accession>
<keyword evidence="1" id="KW-0472">Membrane</keyword>
<dbReference type="AlphaFoldDB" id="I4EK66"/>
<evidence type="ECO:0000313" key="3">
    <source>
        <dbReference type="Proteomes" id="UP000004221"/>
    </source>
</evidence>